<feature type="repeat" description="ANK" evidence="3">
    <location>
        <begin position="122"/>
        <end position="154"/>
    </location>
</feature>
<evidence type="ECO:0000256" key="5">
    <source>
        <dbReference type="SAM" id="Phobius"/>
    </source>
</evidence>
<name>A0ABP0HR21_9DINO</name>
<evidence type="ECO:0000313" key="7">
    <source>
        <dbReference type="EMBL" id="CAK8992258.1"/>
    </source>
</evidence>
<dbReference type="PANTHER" id="PTHR24189:SF71">
    <property type="entry name" value="ANKYRIN REPEAT DOMAIN 39"/>
    <property type="match status" value="1"/>
</dbReference>
<dbReference type="Gene3D" id="1.25.40.20">
    <property type="entry name" value="Ankyrin repeat-containing domain"/>
    <property type="match status" value="3"/>
</dbReference>
<evidence type="ECO:0000256" key="3">
    <source>
        <dbReference type="PROSITE-ProRule" id="PRU00023"/>
    </source>
</evidence>
<feature type="compositionally biased region" description="Polar residues" evidence="4">
    <location>
        <begin position="404"/>
        <end position="426"/>
    </location>
</feature>
<evidence type="ECO:0000256" key="6">
    <source>
        <dbReference type="SAM" id="SignalP"/>
    </source>
</evidence>
<feature type="chain" id="PRO_5046927327" evidence="6">
    <location>
        <begin position="24"/>
        <end position="604"/>
    </location>
</feature>
<dbReference type="PROSITE" id="PS50297">
    <property type="entry name" value="ANK_REP_REGION"/>
    <property type="match status" value="4"/>
</dbReference>
<keyword evidence="8" id="KW-1185">Reference proteome</keyword>
<gene>
    <name evidence="7" type="ORF">SCF082_LOCUS3022</name>
</gene>
<dbReference type="Proteomes" id="UP001642464">
    <property type="component" value="Unassembled WGS sequence"/>
</dbReference>
<dbReference type="PANTHER" id="PTHR24189">
    <property type="entry name" value="MYOTROPHIN"/>
    <property type="match status" value="1"/>
</dbReference>
<feature type="repeat" description="ANK" evidence="3">
    <location>
        <begin position="57"/>
        <end position="89"/>
    </location>
</feature>
<feature type="signal peptide" evidence="6">
    <location>
        <begin position="1"/>
        <end position="23"/>
    </location>
</feature>
<keyword evidence="6" id="KW-0732">Signal</keyword>
<keyword evidence="5" id="KW-0812">Transmembrane</keyword>
<dbReference type="InterPro" id="IPR050745">
    <property type="entry name" value="Multifunctional_regulatory"/>
</dbReference>
<dbReference type="EMBL" id="CAXAMM010001525">
    <property type="protein sequence ID" value="CAK8992258.1"/>
    <property type="molecule type" value="Genomic_DNA"/>
</dbReference>
<reference evidence="7 8" key="1">
    <citation type="submission" date="2024-02" db="EMBL/GenBank/DDBJ databases">
        <authorList>
            <person name="Chen Y."/>
            <person name="Shah S."/>
            <person name="Dougan E. K."/>
            <person name="Thang M."/>
            <person name="Chan C."/>
        </authorList>
    </citation>
    <scope>NUCLEOTIDE SEQUENCE [LARGE SCALE GENOMIC DNA]</scope>
</reference>
<dbReference type="SMART" id="SM00248">
    <property type="entry name" value="ANK"/>
    <property type="match status" value="6"/>
</dbReference>
<dbReference type="InterPro" id="IPR036770">
    <property type="entry name" value="Ankyrin_rpt-contain_sf"/>
</dbReference>
<sequence>MSCSLVCPLIVVLWVRCITFVASELCSEAILSAAGSGDLAQLTLSLEHEAPSCTGEDGETPLHRAAGNGQLAATRLLLEAGAMMTTDDMRRAPLHFAAGAGHLDTTQLLLEAKAYLELEDATRRTALHHAARGGHLEVSSLLLDTGSRIDPQDADSRSPLHHSSRSDMLFNVTLLLLEQGANFELEDEVGFRPLHYACTFAQLQTAMKLMDLGADVWALDKSGWSPIIHAATGEEEFARVLVNRISRPREFPQPDPSRFIVLGDGSLEGFPTWLLIGLVILLLSIGIVVPGCKIIRRCQRASKPYVVEHEDEDADEFITELFSYLDVAKGELLKLAEEWERVNVNAINDLHRVAVSTEEERIWLELWNGQWDEVELHIGCEMEENGVLKFVPDASSIPEHIQAQMRQGSQTRQQESAPEGQPSQGVAISEVEVGHEDRDVQAMDMNVPEDTSGQVDMEQLKLPEHLRRKPITRRIVEYDTPSWEETRSGNQYQSSQMEEEVQGVNNWSKGSGKGQDLVERMPDWPGVERDDDKTKVSAASKKGKEEDSDEPGAKGSRSKGKKKEKKKEKEKEKEKRTQKTEKTKTKNEKDRTPKAKAKNKKRKD</sequence>
<feature type="compositionally biased region" description="Basic residues" evidence="4">
    <location>
        <begin position="556"/>
        <end position="566"/>
    </location>
</feature>
<feature type="compositionally biased region" description="Basic residues" evidence="4">
    <location>
        <begin position="594"/>
        <end position="604"/>
    </location>
</feature>
<keyword evidence="1" id="KW-0677">Repeat</keyword>
<feature type="repeat" description="ANK" evidence="3">
    <location>
        <begin position="89"/>
        <end position="121"/>
    </location>
</feature>
<evidence type="ECO:0000256" key="1">
    <source>
        <dbReference type="ARBA" id="ARBA00022737"/>
    </source>
</evidence>
<feature type="repeat" description="ANK" evidence="3">
    <location>
        <begin position="155"/>
        <end position="188"/>
    </location>
</feature>
<feature type="compositionally biased region" description="Basic and acidic residues" evidence="4">
    <location>
        <begin position="516"/>
        <end position="535"/>
    </location>
</feature>
<dbReference type="PROSITE" id="PS50088">
    <property type="entry name" value="ANK_REPEAT"/>
    <property type="match status" value="5"/>
</dbReference>
<keyword evidence="5" id="KW-0472">Membrane</keyword>
<dbReference type="InterPro" id="IPR002110">
    <property type="entry name" value="Ankyrin_rpt"/>
</dbReference>
<feature type="region of interest" description="Disordered" evidence="4">
    <location>
        <begin position="402"/>
        <end position="426"/>
    </location>
</feature>
<protein>
    <submittedName>
        <fullName evidence="7">Ankyrin-3 (ANK-3) (Ankyrin-G)</fullName>
    </submittedName>
</protein>
<feature type="transmembrane region" description="Helical" evidence="5">
    <location>
        <begin position="273"/>
        <end position="295"/>
    </location>
</feature>
<dbReference type="Pfam" id="PF13637">
    <property type="entry name" value="Ank_4"/>
    <property type="match status" value="1"/>
</dbReference>
<keyword evidence="2 3" id="KW-0040">ANK repeat</keyword>
<feature type="repeat" description="ANK" evidence="3">
    <location>
        <begin position="189"/>
        <end position="221"/>
    </location>
</feature>
<feature type="region of interest" description="Disordered" evidence="4">
    <location>
        <begin position="482"/>
        <end position="604"/>
    </location>
</feature>
<evidence type="ECO:0000256" key="2">
    <source>
        <dbReference type="ARBA" id="ARBA00023043"/>
    </source>
</evidence>
<organism evidence="7 8">
    <name type="scientific">Durusdinium trenchii</name>
    <dbReference type="NCBI Taxonomy" id="1381693"/>
    <lineage>
        <taxon>Eukaryota</taxon>
        <taxon>Sar</taxon>
        <taxon>Alveolata</taxon>
        <taxon>Dinophyceae</taxon>
        <taxon>Suessiales</taxon>
        <taxon>Symbiodiniaceae</taxon>
        <taxon>Durusdinium</taxon>
    </lineage>
</organism>
<feature type="compositionally biased region" description="Basic and acidic residues" evidence="4">
    <location>
        <begin position="567"/>
        <end position="593"/>
    </location>
</feature>
<proteinExistence type="predicted"/>
<accession>A0ABP0HR21</accession>
<evidence type="ECO:0000313" key="8">
    <source>
        <dbReference type="Proteomes" id="UP001642464"/>
    </source>
</evidence>
<evidence type="ECO:0000256" key="4">
    <source>
        <dbReference type="SAM" id="MobiDB-lite"/>
    </source>
</evidence>
<keyword evidence="5" id="KW-1133">Transmembrane helix</keyword>
<dbReference type="SUPFAM" id="SSF48403">
    <property type="entry name" value="Ankyrin repeat"/>
    <property type="match status" value="1"/>
</dbReference>
<comment type="caution">
    <text evidence="7">The sequence shown here is derived from an EMBL/GenBank/DDBJ whole genome shotgun (WGS) entry which is preliminary data.</text>
</comment>
<dbReference type="Pfam" id="PF12796">
    <property type="entry name" value="Ank_2"/>
    <property type="match status" value="2"/>
</dbReference>